<sequence>MWWVVAAMAAKAIMGQSAQIELSKERNKAVIQQTAKQLNDIALQRAQSRDRTEVSLFNIQQQKLQAQSQVGLQASASGTMGASVKDAVATVNAVAGRQESGVRSQQATQEEGFRLMTEKAVDDGIANMDMEDPYDKMFNAALNVGASAVGQYAGNAASSAGGAAAASGSASAGTGAMATQNAASSYDLWGSKGNSTVHSW</sequence>
<dbReference type="EMBL" id="OY757065">
    <property type="protein sequence ID" value="CAK1257007.1"/>
    <property type="molecule type" value="Genomic_DNA"/>
</dbReference>
<accession>A0AAD2GRS6</accession>
<dbReference type="Pfam" id="PF24072">
    <property type="entry name" value="T7_gp14"/>
    <property type="match status" value="1"/>
</dbReference>
<gene>
    <name evidence="1" type="ORF">K40PH129C1_LOCUS53</name>
</gene>
<dbReference type="Proteomes" id="UP001295980">
    <property type="component" value="Chromosome"/>
</dbReference>
<protein>
    <submittedName>
        <fullName evidence="1">Internal virion protein</fullName>
    </submittedName>
</protein>
<organism evidence="1 2">
    <name type="scientific">Klebsiella phage vB_Kpn_K40PH129C1</name>
    <dbReference type="NCBI Taxonomy" id="3071612"/>
    <lineage>
        <taxon>Viruses</taxon>
        <taxon>Duplodnaviria</taxon>
        <taxon>Heunggongvirae</taxon>
        <taxon>Uroviricota</taxon>
        <taxon>Caudoviricetes</taxon>
        <taxon>Autographivirales</taxon>
        <taxon>Autoscriptoviridae</taxon>
        <taxon>Slopekvirinae</taxon>
        <taxon>Drulisvirus</taxon>
        <taxon>Drulisvirus K40PH129C1</taxon>
    </lineage>
</organism>
<name>A0AAD2GRS6_9CAUD</name>
<evidence type="ECO:0000313" key="1">
    <source>
        <dbReference type="EMBL" id="CAK1257007.1"/>
    </source>
</evidence>
<evidence type="ECO:0000313" key="2">
    <source>
        <dbReference type="Proteomes" id="UP001295980"/>
    </source>
</evidence>
<reference evidence="1" key="1">
    <citation type="submission" date="2023-10" db="EMBL/GenBank/DDBJ databases">
        <authorList>
            <person name="Robby Concha-Eloko"/>
            <person name="Pilar Barberan- Martinez"/>
            <person name="Rafael Sanjuan"/>
            <person name="Pilar Domingo-Calap"/>
        </authorList>
    </citation>
    <scope>NUCLEOTIDE SEQUENCE</scope>
</reference>
<keyword evidence="2" id="KW-1185">Reference proteome</keyword>
<proteinExistence type="predicted"/>
<dbReference type="InterPro" id="IPR038996">
    <property type="entry name" value="Gp14"/>
</dbReference>